<keyword evidence="2" id="KW-0234">DNA repair</keyword>
<evidence type="ECO:0000313" key="6">
    <source>
        <dbReference type="Proteomes" id="UP001206206"/>
    </source>
</evidence>
<evidence type="ECO:0000259" key="4">
    <source>
        <dbReference type="Pfam" id="PF02870"/>
    </source>
</evidence>
<feature type="active site" description="Nucleophile; methyl group acceptor" evidence="2">
    <location>
        <position position="132"/>
    </location>
</feature>
<keyword evidence="2" id="KW-0963">Cytoplasm</keyword>
<comment type="subcellular location">
    <subcellularLocation>
        <location evidence="2">Cytoplasm</location>
    </subcellularLocation>
</comment>
<dbReference type="InterPro" id="IPR036631">
    <property type="entry name" value="MGMT_N_sf"/>
</dbReference>
<gene>
    <name evidence="5" type="ORF">NON19_14365</name>
</gene>
<protein>
    <recommendedName>
        <fullName evidence="2">Methylated-DNA--protein-cysteine methyltransferase</fullName>
        <ecNumber evidence="2">2.1.1.63</ecNumber>
    </recommendedName>
    <alternativeName>
        <fullName evidence="2">6-O-methylguanine-DNA methyltransferase</fullName>
        <shortName evidence="2">MGMT</shortName>
    </alternativeName>
    <alternativeName>
        <fullName evidence="2">O-6-methylguanine-DNA-alkyltransferase</fullName>
    </alternativeName>
</protein>
<feature type="domain" description="Methylated-DNA-[protein]-cysteine S-methyltransferase DNA binding" evidence="3">
    <location>
        <begin position="81"/>
        <end position="161"/>
    </location>
</feature>
<proteinExistence type="inferred from homology"/>
<dbReference type="NCBIfam" id="TIGR00589">
    <property type="entry name" value="ogt"/>
    <property type="match status" value="1"/>
</dbReference>
<dbReference type="Gene3D" id="3.30.160.70">
    <property type="entry name" value="Methylated DNA-protein cysteine methyltransferase domain"/>
    <property type="match status" value="1"/>
</dbReference>
<keyword evidence="2" id="KW-0489">Methyltransferase</keyword>
<dbReference type="Pfam" id="PF01035">
    <property type="entry name" value="DNA_binding_1"/>
    <property type="match status" value="1"/>
</dbReference>
<dbReference type="InterPro" id="IPR036217">
    <property type="entry name" value="MethylDNA_cys_MeTrfase_DNAb"/>
</dbReference>
<accession>A0ABT1PCU7</accession>
<name>A0ABT1PCU7_9ACTN</name>
<dbReference type="Gene3D" id="1.10.10.10">
    <property type="entry name" value="Winged helix-like DNA-binding domain superfamily/Winged helix DNA-binding domain"/>
    <property type="match status" value="1"/>
</dbReference>
<dbReference type="Proteomes" id="UP001206206">
    <property type="component" value="Unassembled WGS sequence"/>
</dbReference>
<dbReference type="CDD" id="cd06445">
    <property type="entry name" value="ATase"/>
    <property type="match status" value="1"/>
</dbReference>
<dbReference type="PANTHER" id="PTHR10815:SF5">
    <property type="entry name" value="METHYLATED-DNA--PROTEIN-CYSTEINE METHYLTRANSFERASE"/>
    <property type="match status" value="1"/>
</dbReference>
<dbReference type="InterPro" id="IPR014048">
    <property type="entry name" value="MethylDNA_cys_MeTrfase_DNA-bd"/>
</dbReference>
<evidence type="ECO:0000259" key="3">
    <source>
        <dbReference type="Pfam" id="PF01035"/>
    </source>
</evidence>
<dbReference type="InterPro" id="IPR008332">
    <property type="entry name" value="MethylG_MeTrfase_N"/>
</dbReference>
<dbReference type="SUPFAM" id="SSF46767">
    <property type="entry name" value="Methylated DNA-protein cysteine methyltransferase, C-terminal domain"/>
    <property type="match status" value="1"/>
</dbReference>
<evidence type="ECO:0000256" key="1">
    <source>
        <dbReference type="ARBA" id="ARBA00022763"/>
    </source>
</evidence>
<comment type="miscellaneous">
    <text evidence="2">This enzyme catalyzes only one turnover and therefore is not strictly catalytic. According to one definition, an enzyme is a biocatalyst that acts repeatedly and over many reaction cycles.</text>
</comment>
<comment type="catalytic activity">
    <reaction evidence="2">
        <text>a 6-O-methyl-2'-deoxyguanosine in DNA + L-cysteinyl-[protein] = S-methyl-L-cysteinyl-[protein] + a 2'-deoxyguanosine in DNA</text>
        <dbReference type="Rhea" id="RHEA:24000"/>
        <dbReference type="Rhea" id="RHEA-COMP:10131"/>
        <dbReference type="Rhea" id="RHEA-COMP:10132"/>
        <dbReference type="Rhea" id="RHEA-COMP:11367"/>
        <dbReference type="Rhea" id="RHEA-COMP:11368"/>
        <dbReference type="ChEBI" id="CHEBI:29950"/>
        <dbReference type="ChEBI" id="CHEBI:82612"/>
        <dbReference type="ChEBI" id="CHEBI:85445"/>
        <dbReference type="ChEBI" id="CHEBI:85448"/>
        <dbReference type="EC" id="2.1.1.63"/>
    </reaction>
</comment>
<dbReference type="Pfam" id="PF02870">
    <property type="entry name" value="Methyltransf_1N"/>
    <property type="match status" value="1"/>
</dbReference>
<keyword evidence="1 2" id="KW-0227">DNA damage</keyword>
<organism evidence="5 6">
    <name type="scientific">Streptantibioticus rubrisoli</name>
    <dbReference type="NCBI Taxonomy" id="1387313"/>
    <lineage>
        <taxon>Bacteria</taxon>
        <taxon>Bacillati</taxon>
        <taxon>Actinomycetota</taxon>
        <taxon>Actinomycetes</taxon>
        <taxon>Kitasatosporales</taxon>
        <taxon>Streptomycetaceae</taxon>
        <taxon>Streptantibioticus</taxon>
    </lineage>
</organism>
<dbReference type="InterPro" id="IPR023546">
    <property type="entry name" value="MGMT"/>
</dbReference>
<dbReference type="HAMAP" id="MF_00772">
    <property type="entry name" value="OGT"/>
    <property type="match status" value="1"/>
</dbReference>
<feature type="domain" description="Methylguanine DNA methyltransferase ribonuclease-like" evidence="4">
    <location>
        <begin position="3"/>
        <end position="77"/>
    </location>
</feature>
<dbReference type="RefSeq" id="WP_255928020.1">
    <property type="nucleotide sequence ID" value="NZ_JANFNH010000012.1"/>
</dbReference>
<evidence type="ECO:0000256" key="2">
    <source>
        <dbReference type="HAMAP-Rule" id="MF_00772"/>
    </source>
</evidence>
<comment type="caution">
    <text evidence="5">The sequence shown here is derived from an EMBL/GenBank/DDBJ whole genome shotgun (WGS) entry which is preliminary data.</text>
</comment>
<keyword evidence="6" id="KW-1185">Reference proteome</keyword>
<keyword evidence="2" id="KW-0808">Transferase</keyword>
<comment type="similarity">
    <text evidence="2">Belongs to the MGMT family.</text>
</comment>
<dbReference type="InterPro" id="IPR036388">
    <property type="entry name" value="WH-like_DNA-bd_sf"/>
</dbReference>
<dbReference type="PANTHER" id="PTHR10815">
    <property type="entry name" value="METHYLATED-DNA--PROTEIN-CYSTEINE METHYLTRANSFERASE"/>
    <property type="match status" value="1"/>
</dbReference>
<evidence type="ECO:0000313" key="5">
    <source>
        <dbReference type="EMBL" id="MCQ4043180.1"/>
    </source>
</evidence>
<sequence length="162" mass="17472">MTVYTTIDSPLGELTLVGEELPGRGFALTAVSVRGQRGEVTVRPQWRRDPTPFAETERQLRAYFAGELTDFDLPLAPRGTEFRERVWKALDTIPYGSTVTYRELSARAGSPGAVRAIGGAVGANPLMIIRPCHRVVGSDGSLTGYAGGLDRKRALLALEGAL</sequence>
<dbReference type="EMBL" id="JANFNH010000012">
    <property type="protein sequence ID" value="MCQ4043180.1"/>
    <property type="molecule type" value="Genomic_DNA"/>
</dbReference>
<comment type="function">
    <text evidence="2">Involved in the cellular defense against the biological effects of O6-methylguanine (O6-MeG) and O4-methylthymine (O4-MeT) in DNA. Repairs the methylated nucleobase in DNA by stoichiometrically transferring the methyl group to a cysteine residue in the enzyme. This is a suicide reaction: the enzyme is irreversibly inactivated.</text>
</comment>
<reference evidence="5 6" key="1">
    <citation type="submission" date="2022-06" db="EMBL/GenBank/DDBJ databases">
        <title>Draft genome sequence of type strain Streptomyces rubrisoli DSM 42083.</title>
        <authorList>
            <person name="Duangmal K."/>
            <person name="Klaysubun C."/>
        </authorList>
    </citation>
    <scope>NUCLEOTIDE SEQUENCE [LARGE SCALE GENOMIC DNA]</scope>
    <source>
        <strain evidence="5 6">DSM 42083</strain>
    </source>
</reference>
<dbReference type="EC" id="2.1.1.63" evidence="2"/>
<comment type="catalytic activity">
    <reaction evidence="2">
        <text>a 4-O-methyl-thymidine in DNA + L-cysteinyl-[protein] = a thymidine in DNA + S-methyl-L-cysteinyl-[protein]</text>
        <dbReference type="Rhea" id="RHEA:53428"/>
        <dbReference type="Rhea" id="RHEA-COMP:10131"/>
        <dbReference type="Rhea" id="RHEA-COMP:10132"/>
        <dbReference type="Rhea" id="RHEA-COMP:13555"/>
        <dbReference type="Rhea" id="RHEA-COMP:13556"/>
        <dbReference type="ChEBI" id="CHEBI:29950"/>
        <dbReference type="ChEBI" id="CHEBI:82612"/>
        <dbReference type="ChEBI" id="CHEBI:137386"/>
        <dbReference type="ChEBI" id="CHEBI:137387"/>
        <dbReference type="EC" id="2.1.1.63"/>
    </reaction>
</comment>
<dbReference type="SUPFAM" id="SSF53155">
    <property type="entry name" value="Methylated DNA-protein cysteine methyltransferase domain"/>
    <property type="match status" value="1"/>
</dbReference>